<dbReference type="InterPro" id="IPR029045">
    <property type="entry name" value="ClpP/crotonase-like_dom_sf"/>
</dbReference>
<dbReference type="SUPFAM" id="SSF52096">
    <property type="entry name" value="ClpP/crotonase"/>
    <property type="match status" value="1"/>
</dbReference>
<accession>A0A937XCX0</accession>
<dbReference type="InterPro" id="IPR001753">
    <property type="entry name" value="Enoyl-CoA_hydra/iso"/>
</dbReference>
<protein>
    <submittedName>
        <fullName evidence="1">Enoyl-CoA hydratase/isomerase family protein</fullName>
    </submittedName>
</protein>
<dbReference type="GO" id="GO:0006635">
    <property type="term" value="P:fatty acid beta-oxidation"/>
    <property type="evidence" value="ECO:0007669"/>
    <property type="project" value="TreeGrafter"/>
</dbReference>
<dbReference type="GO" id="GO:0003824">
    <property type="term" value="F:catalytic activity"/>
    <property type="evidence" value="ECO:0007669"/>
    <property type="project" value="UniProtKB-ARBA"/>
</dbReference>
<sequence>MSHLEIERHAEVVTLALRRGKVNAIDEELIRELRAALDELVVDRQARALILTGRGPFFSFGLDVPAIYALPEEACSRFLADFTALYTRLYTYPKPIIAAVNGHAAGGGCMLALAGDRRIMAAGRARIGLNEIAFGASVFAGSVEMLAACVGQRRAETLLMSGALHDAAAALDAGLVDRLVEPEALPEACLEEARGLAARQPNAYAGLKRLLRGPVAERMRRREEDSIRDFVQIWYSAETREALREIEIRD</sequence>
<dbReference type="AlphaFoldDB" id="A0A937XCX0"/>
<evidence type="ECO:0000313" key="1">
    <source>
        <dbReference type="EMBL" id="MBM3318264.1"/>
    </source>
</evidence>
<dbReference type="Proteomes" id="UP000748308">
    <property type="component" value="Unassembled WGS sequence"/>
</dbReference>
<organism evidence="1 2">
    <name type="scientific">Eiseniibacteriota bacterium</name>
    <dbReference type="NCBI Taxonomy" id="2212470"/>
    <lineage>
        <taxon>Bacteria</taxon>
        <taxon>Candidatus Eiseniibacteriota</taxon>
    </lineage>
</organism>
<name>A0A937XCX0_UNCEI</name>
<comment type="caution">
    <text evidence="1">The sequence shown here is derived from an EMBL/GenBank/DDBJ whole genome shotgun (WGS) entry which is preliminary data.</text>
</comment>
<dbReference type="PANTHER" id="PTHR11941:SF54">
    <property type="entry name" value="ENOYL-COA HYDRATASE, MITOCHONDRIAL"/>
    <property type="match status" value="1"/>
</dbReference>
<dbReference type="Gene3D" id="3.90.226.10">
    <property type="entry name" value="2-enoyl-CoA Hydratase, Chain A, domain 1"/>
    <property type="match status" value="1"/>
</dbReference>
<reference evidence="1" key="1">
    <citation type="submission" date="2019-03" db="EMBL/GenBank/DDBJ databases">
        <title>Lake Tanganyika Metagenome-Assembled Genomes (MAGs).</title>
        <authorList>
            <person name="Tran P."/>
        </authorList>
    </citation>
    <scope>NUCLEOTIDE SEQUENCE</scope>
    <source>
        <strain evidence="1">M_DeepCast_400m_m2_100</strain>
    </source>
</reference>
<gene>
    <name evidence="1" type="ORF">FJY75_10490</name>
</gene>
<dbReference type="PANTHER" id="PTHR11941">
    <property type="entry name" value="ENOYL-COA HYDRATASE-RELATED"/>
    <property type="match status" value="1"/>
</dbReference>
<dbReference type="Pfam" id="PF00378">
    <property type="entry name" value="ECH_1"/>
    <property type="match status" value="1"/>
</dbReference>
<proteinExistence type="predicted"/>
<evidence type="ECO:0000313" key="2">
    <source>
        <dbReference type="Proteomes" id="UP000748308"/>
    </source>
</evidence>
<dbReference type="EMBL" id="VGIY01000307">
    <property type="protein sequence ID" value="MBM3318264.1"/>
    <property type="molecule type" value="Genomic_DNA"/>
</dbReference>
<dbReference type="CDD" id="cd06558">
    <property type="entry name" value="crotonase-like"/>
    <property type="match status" value="1"/>
</dbReference>